<sequence length="131" mass="14289">MAAYHTTLAATIKNGNQTWLRYNYGGYGEHNDGSNVDGPGVGRAWPIFTAGHVGVTISVNAKTQPGQCLYMTGSTDALGDWNMKQHSQIYWRAAASNTTTPAKTRAAARRKRTCRATAIVRSMCRLRAALR</sequence>
<dbReference type="Proteomes" id="UP000215158">
    <property type="component" value="Plasmid pBN1"/>
</dbReference>
<dbReference type="Pfam" id="PF00686">
    <property type="entry name" value="CBM_20"/>
    <property type="match status" value="1"/>
</dbReference>
<dbReference type="InterPro" id="IPR002044">
    <property type="entry name" value="CBM20"/>
</dbReference>
<dbReference type="InterPro" id="IPR012341">
    <property type="entry name" value="6hp_glycosidase-like_sf"/>
</dbReference>
<dbReference type="GO" id="GO:0005975">
    <property type="term" value="P:carbohydrate metabolic process"/>
    <property type="evidence" value="ECO:0007669"/>
    <property type="project" value="InterPro"/>
</dbReference>
<evidence type="ECO:0000259" key="1">
    <source>
        <dbReference type="Pfam" id="PF00686"/>
    </source>
</evidence>
<evidence type="ECO:0000313" key="3">
    <source>
        <dbReference type="Proteomes" id="UP000215158"/>
    </source>
</evidence>
<reference evidence="2 3" key="1">
    <citation type="submission" date="2017-08" db="EMBL/GenBank/DDBJ databases">
        <title>Identification and genetic characteristics of simultaneous BTEX- and naphthalene-degrading Paraburkholderia sp. BN5 isolated from petroleum-contaminated soil.</title>
        <authorList>
            <person name="Lee Y."/>
            <person name="Jeon C.O."/>
        </authorList>
    </citation>
    <scope>NUCLEOTIDE SEQUENCE [LARGE SCALE GENOMIC DNA]</scope>
    <source>
        <strain evidence="2 3">BN5</strain>
        <plasmid evidence="2 3">pBN1</plasmid>
    </source>
</reference>
<dbReference type="SUPFAM" id="SSF49452">
    <property type="entry name" value="Starch-binding domain-like"/>
    <property type="match status" value="1"/>
</dbReference>
<dbReference type="OrthoDB" id="9806081at2"/>
<feature type="domain" description="CBM20" evidence="1">
    <location>
        <begin position="53"/>
        <end position="98"/>
    </location>
</feature>
<proteinExistence type="predicted"/>
<dbReference type="GO" id="GO:2001070">
    <property type="term" value="F:starch binding"/>
    <property type="evidence" value="ECO:0007669"/>
    <property type="project" value="InterPro"/>
</dbReference>
<dbReference type="EMBL" id="CP022991">
    <property type="protein sequence ID" value="ASW03497.1"/>
    <property type="molecule type" value="Genomic_DNA"/>
</dbReference>
<geneLocation type="plasmid" evidence="2 3">
    <name>pBN1</name>
</geneLocation>
<protein>
    <recommendedName>
        <fullName evidence="1">CBM20 domain-containing protein</fullName>
    </recommendedName>
</protein>
<evidence type="ECO:0000313" key="2">
    <source>
        <dbReference type="EMBL" id="ASW03497.1"/>
    </source>
</evidence>
<accession>A0A248VX01</accession>
<gene>
    <name evidence="2" type="ORF">CJU94_35620</name>
</gene>
<organism evidence="2 3">
    <name type="scientific">Paraburkholderia aromaticivorans</name>
    <dbReference type="NCBI Taxonomy" id="2026199"/>
    <lineage>
        <taxon>Bacteria</taxon>
        <taxon>Pseudomonadati</taxon>
        <taxon>Pseudomonadota</taxon>
        <taxon>Betaproteobacteria</taxon>
        <taxon>Burkholderiales</taxon>
        <taxon>Burkholderiaceae</taxon>
        <taxon>Paraburkholderia</taxon>
    </lineage>
</organism>
<dbReference type="KEGG" id="parb:CJU94_35620"/>
<keyword evidence="3" id="KW-1185">Reference proteome</keyword>
<dbReference type="InterPro" id="IPR013784">
    <property type="entry name" value="Carb-bd-like_fold"/>
</dbReference>
<keyword evidence="2" id="KW-0614">Plasmid</keyword>
<dbReference type="AlphaFoldDB" id="A0A248VX01"/>
<dbReference type="Gene3D" id="1.50.10.10">
    <property type="match status" value="1"/>
</dbReference>
<name>A0A248VX01_9BURK</name>